<dbReference type="Proteomes" id="UP000306236">
    <property type="component" value="Unassembled WGS sequence"/>
</dbReference>
<evidence type="ECO:0000256" key="3">
    <source>
        <dbReference type="ARBA" id="ARBA00022827"/>
    </source>
</evidence>
<dbReference type="Gene3D" id="3.50.50.60">
    <property type="entry name" value="FAD/NAD(P)-binding domain"/>
    <property type="match status" value="1"/>
</dbReference>
<keyword evidence="5" id="KW-0503">Monooxygenase</keyword>
<dbReference type="Pfam" id="PF01494">
    <property type="entry name" value="FAD_binding_3"/>
    <property type="match status" value="1"/>
</dbReference>
<evidence type="ECO:0000256" key="4">
    <source>
        <dbReference type="ARBA" id="ARBA00023002"/>
    </source>
</evidence>
<dbReference type="InterPro" id="IPR050493">
    <property type="entry name" value="FAD-dep_Monooxygenase_BioMet"/>
</dbReference>
<reference evidence="7 8" key="1">
    <citation type="submission" date="2019-04" db="EMBL/GenBank/DDBJ databases">
        <title>Lampropedia sp YIM MLB12 draf genome.</title>
        <authorList>
            <person name="Wang Y.-X."/>
        </authorList>
    </citation>
    <scope>NUCLEOTIDE SEQUENCE [LARGE SCALE GENOMIC DNA]</scope>
    <source>
        <strain evidence="7 8">YIM MLB12</strain>
    </source>
</reference>
<comment type="cofactor">
    <cofactor evidence="1">
        <name>FAD</name>
        <dbReference type="ChEBI" id="CHEBI:57692"/>
    </cofactor>
</comment>
<protein>
    <submittedName>
        <fullName evidence="7">Salicylate hydroxylase</fullName>
    </submittedName>
</protein>
<dbReference type="SUPFAM" id="SSF51905">
    <property type="entry name" value="FAD/NAD(P)-binding domain"/>
    <property type="match status" value="1"/>
</dbReference>
<dbReference type="GO" id="GO:0004497">
    <property type="term" value="F:monooxygenase activity"/>
    <property type="evidence" value="ECO:0007669"/>
    <property type="project" value="UniProtKB-KW"/>
</dbReference>
<evidence type="ECO:0000313" key="8">
    <source>
        <dbReference type="Proteomes" id="UP000306236"/>
    </source>
</evidence>
<feature type="domain" description="FAD-binding" evidence="6">
    <location>
        <begin position="8"/>
        <end position="348"/>
    </location>
</feature>
<gene>
    <name evidence="7" type="ORF">E8K88_08475</name>
</gene>
<evidence type="ECO:0000256" key="1">
    <source>
        <dbReference type="ARBA" id="ARBA00001974"/>
    </source>
</evidence>
<dbReference type="PRINTS" id="PR00420">
    <property type="entry name" value="RNGMNOXGNASE"/>
</dbReference>
<evidence type="ECO:0000256" key="5">
    <source>
        <dbReference type="ARBA" id="ARBA00023033"/>
    </source>
</evidence>
<keyword evidence="3" id="KW-0274">FAD</keyword>
<sequence length="382" mass="41741">MQATPLKIGIVGGGVGGLAAANALHQAGHHVSVFEQSQQFMRVGADINLTPNAVRALDGLGSAVAEQTRASAARPTHRISRIWDSGEETSRLAMGDEAERLYGAPQLTIHRADLLAAFADAFPQDQVYFSKRAHSISEDAQGVHITFTDGEVFKGLDVLVGADGIHSVVRSALFGQESPRFTGVVAFRTVVPTERVKDIPNIAAFTKWWGPNPQSQIVTFPLNQGRDTFIFATTAQESWHEESWTSAGSVDELRGFYTDFHEDARNLLDACDSVLKTALYERDPMPQWSKGRVTLLGDACHPMLPFMAQGAGQAIEDAVVLARNLHGISREQVPQALMRYQSMRQERTSTIQLGSRGNAWLKDGGNADWVYGYDAWKVPLPA</sequence>
<comment type="caution">
    <text evidence="7">The sequence shown here is derived from an EMBL/GenBank/DDBJ whole genome shotgun (WGS) entry which is preliminary data.</text>
</comment>
<name>A0A4V3YX52_9BURK</name>
<dbReference type="OrthoDB" id="9782160at2"/>
<evidence type="ECO:0000256" key="2">
    <source>
        <dbReference type="ARBA" id="ARBA00022630"/>
    </source>
</evidence>
<keyword evidence="4" id="KW-0560">Oxidoreductase</keyword>
<dbReference type="PANTHER" id="PTHR13789">
    <property type="entry name" value="MONOOXYGENASE"/>
    <property type="match status" value="1"/>
</dbReference>
<evidence type="ECO:0000259" key="6">
    <source>
        <dbReference type="Pfam" id="PF01494"/>
    </source>
</evidence>
<dbReference type="EMBL" id="SSWX01000009">
    <property type="protein sequence ID" value="THJ33692.1"/>
    <property type="molecule type" value="Genomic_DNA"/>
</dbReference>
<dbReference type="InterPro" id="IPR002938">
    <property type="entry name" value="FAD-bd"/>
</dbReference>
<dbReference type="RefSeq" id="WP_136406227.1">
    <property type="nucleotide sequence ID" value="NZ_SSWX01000009.1"/>
</dbReference>
<dbReference type="GO" id="GO:0071949">
    <property type="term" value="F:FAD binding"/>
    <property type="evidence" value="ECO:0007669"/>
    <property type="project" value="InterPro"/>
</dbReference>
<evidence type="ECO:0000313" key="7">
    <source>
        <dbReference type="EMBL" id="THJ33692.1"/>
    </source>
</evidence>
<dbReference type="InterPro" id="IPR036188">
    <property type="entry name" value="FAD/NAD-bd_sf"/>
</dbReference>
<keyword evidence="2" id="KW-0285">Flavoprotein</keyword>
<dbReference type="SUPFAM" id="SSF54373">
    <property type="entry name" value="FAD-linked reductases, C-terminal domain"/>
    <property type="match status" value="1"/>
</dbReference>
<accession>A0A4V3YX52</accession>
<organism evidence="7 8">
    <name type="scientific">Lampropedia aestuarii</name>
    <dbReference type="NCBI Taxonomy" id="2562762"/>
    <lineage>
        <taxon>Bacteria</taxon>
        <taxon>Pseudomonadati</taxon>
        <taxon>Pseudomonadota</taxon>
        <taxon>Betaproteobacteria</taxon>
        <taxon>Burkholderiales</taxon>
        <taxon>Comamonadaceae</taxon>
        <taxon>Lampropedia</taxon>
    </lineage>
</organism>
<dbReference type="PANTHER" id="PTHR13789:SF318">
    <property type="entry name" value="GERANYLGERANYL DIPHOSPHATE REDUCTASE"/>
    <property type="match status" value="1"/>
</dbReference>
<proteinExistence type="predicted"/>
<dbReference type="AlphaFoldDB" id="A0A4V3YX52"/>
<keyword evidence="8" id="KW-1185">Reference proteome</keyword>